<gene>
    <name evidence="2" type="ORF">PMAYCL1PPCAC_22472</name>
</gene>
<feature type="domain" description="CHK kinase-like" evidence="1">
    <location>
        <begin position="153"/>
        <end position="332"/>
    </location>
</feature>
<accession>A0AAN5CXC9</accession>
<evidence type="ECO:0000313" key="3">
    <source>
        <dbReference type="Proteomes" id="UP001328107"/>
    </source>
</evidence>
<reference evidence="3" key="1">
    <citation type="submission" date="2022-10" db="EMBL/GenBank/DDBJ databases">
        <title>Genome assembly of Pristionchus species.</title>
        <authorList>
            <person name="Yoshida K."/>
            <person name="Sommer R.J."/>
        </authorList>
    </citation>
    <scope>NUCLEOTIDE SEQUENCE [LARGE SCALE GENOMIC DNA]</scope>
    <source>
        <strain evidence="3">RS5460</strain>
    </source>
</reference>
<dbReference type="PANTHER" id="PTHR23020:SF8">
    <property type="entry name" value="CHK KINASE-LIKE DOMAIN-CONTAINING PROTEIN"/>
    <property type="match status" value="1"/>
</dbReference>
<dbReference type="Gene3D" id="3.90.1200.10">
    <property type="match status" value="1"/>
</dbReference>
<evidence type="ECO:0000313" key="2">
    <source>
        <dbReference type="EMBL" id="GMR52277.1"/>
    </source>
</evidence>
<dbReference type="InterPro" id="IPR012877">
    <property type="entry name" value="Dhs-27"/>
</dbReference>
<keyword evidence="3" id="KW-1185">Reference proteome</keyword>
<feature type="non-terminal residue" evidence="2">
    <location>
        <position position="1"/>
    </location>
</feature>
<dbReference type="AlphaFoldDB" id="A0AAN5CXC9"/>
<proteinExistence type="predicted"/>
<dbReference type="EMBL" id="BTRK01000005">
    <property type="protein sequence ID" value="GMR52277.1"/>
    <property type="molecule type" value="Genomic_DNA"/>
</dbReference>
<organism evidence="2 3">
    <name type="scientific">Pristionchus mayeri</name>
    <dbReference type="NCBI Taxonomy" id="1317129"/>
    <lineage>
        <taxon>Eukaryota</taxon>
        <taxon>Metazoa</taxon>
        <taxon>Ecdysozoa</taxon>
        <taxon>Nematoda</taxon>
        <taxon>Chromadorea</taxon>
        <taxon>Rhabditida</taxon>
        <taxon>Rhabditina</taxon>
        <taxon>Diplogasteromorpha</taxon>
        <taxon>Diplogasteroidea</taxon>
        <taxon>Neodiplogasteridae</taxon>
        <taxon>Pristionchus</taxon>
    </lineage>
</organism>
<dbReference type="InterPro" id="IPR052961">
    <property type="entry name" value="Oxido-Kinase-like_Enzymes"/>
</dbReference>
<dbReference type="Pfam" id="PF07914">
    <property type="entry name" value="DUF1679"/>
    <property type="match status" value="1"/>
</dbReference>
<dbReference type="InterPro" id="IPR015897">
    <property type="entry name" value="CHK_kinase-like"/>
</dbReference>
<name>A0AAN5CXC9_9BILA</name>
<dbReference type="InterPro" id="IPR011009">
    <property type="entry name" value="Kinase-like_dom_sf"/>
</dbReference>
<dbReference type="SMART" id="SM00587">
    <property type="entry name" value="CHK"/>
    <property type="match status" value="1"/>
</dbReference>
<dbReference type="PANTHER" id="PTHR23020">
    <property type="entry name" value="UNCHARACTERIZED NUCLEAR HORMONE RECEPTOR-RELATED"/>
    <property type="match status" value="1"/>
</dbReference>
<sequence length="332" mass="37996">ENMNLHDIYDGLLETAVTWDDFESNIMTALGTEARLGAKYKTVVDIGEGNGYASRCGLITCFWIGASTDEELPKRVVLKIPSALPFRKLNDSLPKGHRIIEGEERWASMEERLREVHNIEVATYEFFDEFEGLSLPKKYYSKAFCDENRVGGQLCLEYVENSRMMNFHERHSVELLRQIARALGKMQACSLKKEPTAPELNKDFFEVYVNNYPFEAFSGKFKGIFSLDSSEKTKELMEKIDKLLPVYFNSNLPCTIHKQMGFRPVLVNGDCRTENVLIDKDSGDLAEILDWQCTHLGVGVEDLHRIMLFALTSEERRASTPMLVEEMYNSLV</sequence>
<feature type="non-terminal residue" evidence="2">
    <location>
        <position position="332"/>
    </location>
</feature>
<dbReference type="Proteomes" id="UP001328107">
    <property type="component" value="Unassembled WGS sequence"/>
</dbReference>
<dbReference type="SUPFAM" id="SSF56112">
    <property type="entry name" value="Protein kinase-like (PK-like)"/>
    <property type="match status" value="1"/>
</dbReference>
<comment type="caution">
    <text evidence="2">The sequence shown here is derived from an EMBL/GenBank/DDBJ whole genome shotgun (WGS) entry which is preliminary data.</text>
</comment>
<protein>
    <recommendedName>
        <fullName evidence="1">CHK kinase-like domain-containing protein</fullName>
    </recommendedName>
</protein>
<evidence type="ECO:0000259" key="1">
    <source>
        <dbReference type="SMART" id="SM00587"/>
    </source>
</evidence>